<sequence length="200" mass="22102">MAAFAENGSSPARTRHYLLFGTDICGYSRCDQSAQIQLRDSSFKIFQEACRSACIPPRLCRVEDRGDGLLMVADSKIGLEAVFPTFINSARAGVREHNARLARKDSRMRLRMALHAGFLHRDAHGFSGDAVNHLSRLLDAPAFKDRMAEHGAAFAVIVSADLYHDAASFHLIDPRIATPIDVNVKETRSRAWMLTSCGGR</sequence>
<evidence type="ECO:0000313" key="1">
    <source>
        <dbReference type="EMBL" id="TDD93349.1"/>
    </source>
</evidence>
<dbReference type="EMBL" id="SMKU01000033">
    <property type="protein sequence ID" value="TDD93349.1"/>
    <property type="molecule type" value="Genomic_DNA"/>
</dbReference>
<dbReference type="InterPro" id="IPR029787">
    <property type="entry name" value="Nucleotide_cyclase"/>
</dbReference>
<organism evidence="1 2">
    <name type="scientific">Actinomadura rubrisoli</name>
    <dbReference type="NCBI Taxonomy" id="2530368"/>
    <lineage>
        <taxon>Bacteria</taxon>
        <taxon>Bacillati</taxon>
        <taxon>Actinomycetota</taxon>
        <taxon>Actinomycetes</taxon>
        <taxon>Streptosporangiales</taxon>
        <taxon>Thermomonosporaceae</taxon>
        <taxon>Actinomadura</taxon>
    </lineage>
</organism>
<comment type="caution">
    <text evidence="1">The sequence shown here is derived from an EMBL/GenBank/DDBJ whole genome shotgun (WGS) entry which is preliminary data.</text>
</comment>
<protein>
    <recommendedName>
        <fullName evidence="3">Guanylate cyclase domain-containing protein</fullName>
    </recommendedName>
</protein>
<dbReference type="Proteomes" id="UP000294513">
    <property type="component" value="Unassembled WGS sequence"/>
</dbReference>
<gene>
    <name evidence="1" type="ORF">E1298_09840</name>
</gene>
<dbReference type="SUPFAM" id="SSF55073">
    <property type="entry name" value="Nucleotide cyclase"/>
    <property type="match status" value="1"/>
</dbReference>
<evidence type="ECO:0000313" key="2">
    <source>
        <dbReference type="Proteomes" id="UP000294513"/>
    </source>
</evidence>
<name>A0A4R5C434_9ACTN</name>
<dbReference type="AlphaFoldDB" id="A0A4R5C434"/>
<accession>A0A4R5C434</accession>
<proteinExistence type="predicted"/>
<keyword evidence="2" id="KW-1185">Reference proteome</keyword>
<reference evidence="1 2" key="1">
    <citation type="submission" date="2019-03" db="EMBL/GenBank/DDBJ databases">
        <title>Draft genome sequences of novel Actinobacteria.</title>
        <authorList>
            <person name="Sahin N."/>
            <person name="Ay H."/>
            <person name="Saygin H."/>
        </authorList>
    </citation>
    <scope>NUCLEOTIDE SEQUENCE [LARGE SCALE GENOMIC DNA]</scope>
    <source>
        <strain evidence="1 2">H3C3</strain>
    </source>
</reference>
<dbReference type="Gene3D" id="3.30.70.1230">
    <property type="entry name" value="Nucleotide cyclase"/>
    <property type="match status" value="1"/>
</dbReference>
<evidence type="ECO:0008006" key="3">
    <source>
        <dbReference type="Google" id="ProtNLM"/>
    </source>
</evidence>